<evidence type="ECO:0000313" key="2">
    <source>
        <dbReference type="Proteomes" id="UP000182660"/>
    </source>
</evidence>
<sequence>MLNQQYCSPLHQPNLRFKNFIFSFFGVIKRAKQPPSHQVLCRAVRIALGMGPDSNNYPTEFCFDTSAPKTAVFIEKLKASLKELKGYNYSFNFLAFSLAKALGYLDYPTLLLTLHCYQNFKAGIWVFDDDKVSYPSNFDPQTFLNKRSFTFYMPDSLNYGSSSQVYSVGYTYCVFKDESAGGYYPLHFTSRLIRKSAKRCWGNTPVEAVLWLIANRVVEYGSKAWNQYVSAACTRLYMEQSRDKYYKAVFMAEKWKNSDSLSELKRQTLKTYLCNES</sequence>
<organism evidence="1 2">
    <name type="scientific">Moritella viscosa</name>
    <dbReference type="NCBI Taxonomy" id="80854"/>
    <lineage>
        <taxon>Bacteria</taxon>
        <taxon>Pseudomonadati</taxon>
        <taxon>Pseudomonadota</taxon>
        <taxon>Gammaproteobacteria</taxon>
        <taxon>Alteromonadales</taxon>
        <taxon>Moritellaceae</taxon>
        <taxon>Moritella</taxon>
    </lineage>
</organism>
<dbReference type="GeneID" id="61298263"/>
<keyword evidence="2" id="KW-1185">Reference proteome</keyword>
<reference evidence="1 2" key="1">
    <citation type="submission" date="2016-11" db="EMBL/GenBank/DDBJ databases">
        <authorList>
            <person name="Klemetsen T."/>
        </authorList>
    </citation>
    <scope>NUCLEOTIDE SEQUENCE [LARGE SCALE GENOMIC DNA]</scope>
    <source>
        <strain evidence="1">MT 2528</strain>
    </source>
</reference>
<proteinExistence type="predicted"/>
<accession>A0ABY1HBS2</accession>
<evidence type="ECO:0000313" key="1">
    <source>
        <dbReference type="EMBL" id="SGY84919.1"/>
    </source>
</evidence>
<dbReference type="Proteomes" id="UP000182660">
    <property type="component" value="Unassembled WGS sequence"/>
</dbReference>
<protein>
    <submittedName>
        <fullName evidence="1">Orphan protein</fullName>
    </submittedName>
</protein>
<name>A0ABY1HBS2_9GAMM</name>
<dbReference type="RefSeq" id="WP_075473655.1">
    <property type="nucleotide sequence ID" value="NZ_CAWQZC010000047.1"/>
</dbReference>
<gene>
    <name evidence="1" type="ORF">MT2528_0748</name>
</gene>
<comment type="caution">
    <text evidence="1">The sequence shown here is derived from an EMBL/GenBank/DDBJ whole genome shotgun (WGS) entry which is preliminary data.</text>
</comment>
<dbReference type="EMBL" id="FPLJ01000021">
    <property type="protein sequence ID" value="SGY84919.1"/>
    <property type="molecule type" value="Genomic_DNA"/>
</dbReference>